<keyword evidence="4" id="KW-1185">Reference proteome</keyword>
<feature type="compositionally biased region" description="Basic and acidic residues" evidence="1">
    <location>
        <begin position="142"/>
        <end position="163"/>
    </location>
</feature>
<feature type="compositionally biased region" description="Basic and acidic residues" evidence="1">
    <location>
        <begin position="437"/>
        <end position="446"/>
    </location>
</feature>
<feature type="compositionally biased region" description="Acidic residues" evidence="1">
    <location>
        <begin position="295"/>
        <end position="307"/>
    </location>
</feature>
<evidence type="ECO:0000313" key="3">
    <source>
        <dbReference type="EMBL" id="KAJ5081994.1"/>
    </source>
</evidence>
<dbReference type="PANTHER" id="PTHR36854:SF1">
    <property type="entry name" value="TRANSMEMBRANE PROTEIN"/>
    <property type="match status" value="1"/>
</dbReference>
<evidence type="ECO:0000256" key="1">
    <source>
        <dbReference type="SAM" id="MobiDB-lite"/>
    </source>
</evidence>
<reference evidence="3" key="2">
    <citation type="journal article" date="2023" name="IMA Fungus">
        <title>Comparative genomic study of the Penicillium genus elucidates a diverse pangenome and 15 lateral gene transfer events.</title>
        <authorList>
            <person name="Petersen C."/>
            <person name="Sorensen T."/>
            <person name="Nielsen M.R."/>
            <person name="Sondergaard T.E."/>
            <person name="Sorensen J.L."/>
            <person name="Fitzpatrick D.A."/>
            <person name="Frisvad J.C."/>
            <person name="Nielsen K.L."/>
        </authorList>
    </citation>
    <scope>NUCLEOTIDE SEQUENCE</scope>
    <source>
        <strain evidence="3">IBT 30761</strain>
    </source>
</reference>
<feature type="region of interest" description="Disordered" evidence="1">
    <location>
        <begin position="74"/>
        <end position="490"/>
    </location>
</feature>
<dbReference type="Proteomes" id="UP001149074">
    <property type="component" value="Unassembled WGS sequence"/>
</dbReference>
<feature type="compositionally biased region" description="Basic and acidic residues" evidence="1">
    <location>
        <begin position="191"/>
        <end position="203"/>
    </location>
</feature>
<keyword evidence="2" id="KW-1133">Transmembrane helix</keyword>
<dbReference type="RefSeq" id="XP_056468516.1">
    <property type="nucleotide sequence ID" value="XM_056623528.1"/>
</dbReference>
<feature type="compositionally biased region" description="Basic and acidic residues" evidence="1">
    <location>
        <begin position="74"/>
        <end position="98"/>
    </location>
</feature>
<feature type="compositionally biased region" description="Low complexity" evidence="1">
    <location>
        <begin position="274"/>
        <end position="294"/>
    </location>
</feature>
<feature type="compositionally biased region" description="Polar residues" evidence="1">
    <location>
        <begin position="392"/>
        <end position="410"/>
    </location>
</feature>
<feature type="region of interest" description="Disordered" evidence="1">
    <location>
        <begin position="512"/>
        <end position="563"/>
    </location>
</feature>
<reference evidence="3" key="1">
    <citation type="submission" date="2022-11" db="EMBL/GenBank/DDBJ databases">
        <authorList>
            <person name="Petersen C."/>
        </authorList>
    </citation>
    <scope>NUCLEOTIDE SEQUENCE</scope>
    <source>
        <strain evidence="3">IBT 30761</strain>
    </source>
</reference>
<name>A0A9W9EHN7_9EURO</name>
<gene>
    <name evidence="3" type="ORF">N7532_011037</name>
</gene>
<dbReference type="OrthoDB" id="3595585at2759"/>
<dbReference type="AlphaFoldDB" id="A0A9W9EHN7"/>
<feature type="transmembrane region" description="Helical" evidence="2">
    <location>
        <begin position="696"/>
        <end position="718"/>
    </location>
</feature>
<comment type="caution">
    <text evidence="3">The sequence shown here is derived from an EMBL/GenBank/DDBJ whole genome shotgun (WGS) entry which is preliminary data.</text>
</comment>
<dbReference type="EMBL" id="JAPQKI010000011">
    <property type="protein sequence ID" value="KAJ5081994.1"/>
    <property type="molecule type" value="Genomic_DNA"/>
</dbReference>
<dbReference type="GeneID" id="81362507"/>
<sequence>MTETTIRLHITPLTPELLPSVLPPSMRSSATDISFHSLPTFPENDYGYITLPTMEAEKIKKKLNGSILKGKKFKIETARPSKRQRHEEAEEVPAEKEKKKSKKRKSEDADSSVLEGYELPSDRKVKRAWTEPSGSRRKSDKKSKDDKKEKPQPKSKYTDKSELLFRTTLPPNRASEEAADDKKAKKKKKSSRETVVHEFEKTYTHPSFLRTAGEEVKPSTTFDEEKGWVDASGDVKEAPSKKSRKENYRPGKVAGAKEKRLSKKALGVKEKSKSPVPSSESDDWTSSSGSSLESSDSESESESDAESNSDKSSKEVVIKEAPKELASLKKTTTPIKGISSAAEDSESKSESGSDSSSNSDSDSDSEPTNTKEVAAEGPASNEVHPLEALFKRNTQGASRDQPGEDTNTGFSFFGNGDIESDDETKSAEPQTPFTPFTKRDLQDRGLRSAAPTPDTAMINKRMNWTEEDEDDSEDDMSINTPVSKARGADELKEETEFTKWFWENRGDNNRAWKKRRRDAAKEQRQRENRKKAREAGRTGCSSKSTLLSGNSRQQTVETELPSQHSRNLIQDLFAAPTSFCKCTCFSNSTIIPLDPAKSGSDPLSNVMNLYSRAVDNTLDTAEANSETESDPESAIPDEREEGDLDLSKRAKKYRQLSCNDCNRKFCLDYELPTCKGAKEDDVFTTCFQRDSRKDEAVVFIFIFATGGLLAWAVCKPWVERYLEAARERRSYMPVEES</sequence>
<evidence type="ECO:0000256" key="2">
    <source>
        <dbReference type="SAM" id="Phobius"/>
    </source>
</evidence>
<feature type="compositionally biased region" description="Basic and acidic residues" evidence="1">
    <location>
        <begin position="308"/>
        <end position="327"/>
    </location>
</feature>
<feature type="region of interest" description="Disordered" evidence="1">
    <location>
        <begin position="621"/>
        <end position="646"/>
    </location>
</feature>
<protein>
    <submittedName>
        <fullName evidence="3">Uncharacterized protein</fullName>
    </submittedName>
</protein>
<keyword evidence="2" id="KW-0472">Membrane</keyword>
<keyword evidence="2" id="KW-0812">Transmembrane</keyword>
<dbReference type="PANTHER" id="PTHR36854">
    <property type="entry name" value="CHROMOSOME 9, WHOLE GENOME SHOTGUN SEQUENCE"/>
    <property type="match status" value="1"/>
</dbReference>
<proteinExistence type="predicted"/>
<feature type="compositionally biased region" description="Acidic residues" evidence="1">
    <location>
        <begin position="465"/>
        <end position="476"/>
    </location>
</feature>
<evidence type="ECO:0000313" key="4">
    <source>
        <dbReference type="Proteomes" id="UP001149074"/>
    </source>
</evidence>
<feature type="compositionally biased region" description="Basic and acidic residues" evidence="1">
    <location>
        <begin position="212"/>
        <end position="259"/>
    </location>
</feature>
<feature type="compositionally biased region" description="Basic and acidic residues" evidence="1">
    <location>
        <begin position="174"/>
        <end position="183"/>
    </location>
</feature>
<organism evidence="3 4">
    <name type="scientific">Penicillium argentinense</name>
    <dbReference type="NCBI Taxonomy" id="1131581"/>
    <lineage>
        <taxon>Eukaryota</taxon>
        <taxon>Fungi</taxon>
        <taxon>Dikarya</taxon>
        <taxon>Ascomycota</taxon>
        <taxon>Pezizomycotina</taxon>
        <taxon>Eurotiomycetes</taxon>
        <taxon>Eurotiomycetidae</taxon>
        <taxon>Eurotiales</taxon>
        <taxon>Aspergillaceae</taxon>
        <taxon>Penicillium</taxon>
    </lineage>
</organism>
<feature type="compositionally biased region" description="Polar residues" evidence="1">
    <location>
        <begin position="539"/>
        <end position="563"/>
    </location>
</feature>
<accession>A0A9W9EHN7</accession>